<evidence type="ECO:0000256" key="4">
    <source>
        <dbReference type="ARBA" id="ARBA00023098"/>
    </source>
</evidence>
<dbReference type="SMART" id="SM00155">
    <property type="entry name" value="PLDc"/>
    <property type="match status" value="2"/>
</dbReference>
<evidence type="ECO:0000256" key="1">
    <source>
        <dbReference type="ARBA" id="ARBA00000798"/>
    </source>
</evidence>
<dbReference type="PROSITE" id="PS50035">
    <property type="entry name" value="PLD"/>
    <property type="match status" value="2"/>
</dbReference>
<keyword evidence="7" id="KW-1185">Reference proteome</keyword>
<dbReference type="PANTHER" id="PTHR18896">
    <property type="entry name" value="PHOSPHOLIPASE D"/>
    <property type="match status" value="1"/>
</dbReference>
<dbReference type="CDD" id="cd09104">
    <property type="entry name" value="PLDc_vPLD1_2_like_1"/>
    <property type="match status" value="1"/>
</dbReference>
<dbReference type="Pfam" id="PF13091">
    <property type="entry name" value="PLDc_2"/>
    <property type="match status" value="1"/>
</dbReference>
<dbReference type="CDD" id="cd09105">
    <property type="entry name" value="PLDc_vPLD1_2_like_2"/>
    <property type="match status" value="1"/>
</dbReference>
<feature type="domain" description="PLD phosphodiesterase" evidence="5">
    <location>
        <begin position="431"/>
        <end position="458"/>
    </location>
</feature>
<dbReference type="InterPro" id="IPR025202">
    <property type="entry name" value="PLD-like_dom"/>
</dbReference>
<evidence type="ECO:0000259" key="5">
    <source>
        <dbReference type="PROSITE" id="PS50035"/>
    </source>
</evidence>
<evidence type="ECO:0000256" key="2">
    <source>
        <dbReference type="ARBA" id="ARBA00022737"/>
    </source>
</evidence>
<dbReference type="SUPFAM" id="SSF56024">
    <property type="entry name" value="Phospholipase D/nuclease"/>
    <property type="match status" value="2"/>
</dbReference>
<organism evidence="6 7">
    <name type="scientific">Kribbella sancticallisti</name>
    <dbReference type="NCBI Taxonomy" id="460087"/>
    <lineage>
        <taxon>Bacteria</taxon>
        <taxon>Bacillati</taxon>
        <taxon>Actinomycetota</taxon>
        <taxon>Actinomycetes</taxon>
        <taxon>Propionibacteriales</taxon>
        <taxon>Kribbellaceae</taxon>
        <taxon>Kribbella</taxon>
    </lineage>
</organism>
<keyword evidence="2" id="KW-0677">Repeat</keyword>
<comment type="caution">
    <text evidence="6">The sequence shown here is derived from an EMBL/GenBank/DDBJ whole genome shotgun (WGS) entry which is preliminary data.</text>
</comment>
<dbReference type="EMBL" id="BAAAOS010000054">
    <property type="protein sequence ID" value="GAA1604148.1"/>
    <property type="molecule type" value="Genomic_DNA"/>
</dbReference>
<proteinExistence type="predicted"/>
<reference evidence="7" key="1">
    <citation type="journal article" date="2019" name="Int. J. Syst. Evol. Microbiol.">
        <title>The Global Catalogue of Microorganisms (GCM) 10K type strain sequencing project: providing services to taxonomists for standard genome sequencing and annotation.</title>
        <authorList>
            <consortium name="The Broad Institute Genomics Platform"/>
            <consortium name="The Broad Institute Genome Sequencing Center for Infectious Disease"/>
            <person name="Wu L."/>
            <person name="Ma J."/>
        </authorList>
    </citation>
    <scope>NUCLEOTIDE SEQUENCE [LARGE SCALE GENOMIC DNA]</scope>
    <source>
        <strain evidence="7">JCM 14969</strain>
    </source>
</reference>
<evidence type="ECO:0000256" key="3">
    <source>
        <dbReference type="ARBA" id="ARBA00022801"/>
    </source>
</evidence>
<dbReference type="Proteomes" id="UP001500393">
    <property type="component" value="Unassembled WGS sequence"/>
</dbReference>
<name>A0ABP4Q9U3_9ACTN</name>
<evidence type="ECO:0000313" key="6">
    <source>
        <dbReference type="EMBL" id="GAA1604148.1"/>
    </source>
</evidence>
<dbReference type="InterPro" id="IPR015679">
    <property type="entry name" value="PLipase_D_fam"/>
</dbReference>
<gene>
    <name evidence="6" type="ORF">GCM10009789_67670</name>
</gene>
<comment type="catalytic activity">
    <reaction evidence="1">
        <text>a 1,2-diacyl-sn-glycero-3-phosphocholine + H2O = a 1,2-diacyl-sn-glycero-3-phosphate + choline + H(+)</text>
        <dbReference type="Rhea" id="RHEA:14445"/>
        <dbReference type="ChEBI" id="CHEBI:15354"/>
        <dbReference type="ChEBI" id="CHEBI:15377"/>
        <dbReference type="ChEBI" id="CHEBI:15378"/>
        <dbReference type="ChEBI" id="CHEBI:57643"/>
        <dbReference type="ChEBI" id="CHEBI:58608"/>
        <dbReference type="EC" id="3.1.4.4"/>
    </reaction>
</comment>
<dbReference type="InterPro" id="IPR001736">
    <property type="entry name" value="PLipase_D/transphosphatidylase"/>
</dbReference>
<accession>A0ABP4Q9U3</accession>
<protein>
    <submittedName>
        <fullName evidence="6">Phospholipase D-like domain-containing protein</fullName>
    </submittedName>
</protein>
<sequence>MRAQSSRSSYQLGIEAATATAQPINAQSDNPSAVPAQRLIQFTHPPSHSFGISPAGYGGQVSEWFLTAEERGNPATDIDRDGSWVAGNSVRPLIHGATYFQRLYEELCALEAGDRVYFTDWRGDGDQLLRPEGPTVGEVLCDLARSGVEVRGLLWRSHSDHLQFNAQENQRLGTELNEAGAEVLLDQRVRRMASHHQKLFVIRHQGEPGKDVAFVGGIDLSHQRRDDAKHAGDPQQAPMDPRYGSRAPWHDAALEFRGPVVGDLLRTFVERWDDPHPLDRRTPYRMLVQRKERMPRHPTDLPEAFPDPPGAGRHAVQVLRTYAHKHPGFPFAPKGEYSVARAYQKAFRRARKLIYLEDQYLWSSVVAEGICQALEQAPELRVIAVVPRYPDQDGRISGPPARYGQLQAIEMMRAAAPERVGVYDLENSDGTPIYVHAKVCVVDDEWFTCGSDNFNRRSWTNDSELTCAVVGPGLAREVRSELWTEHLGGEPVLDPIEGFEQWKSVAAALDDWHAAGMKGPRPRGQIRRHEVEPVGRLTRLWARPLYNYMYDPDGRPRRMRRANEF</sequence>
<keyword evidence="4" id="KW-0443">Lipid metabolism</keyword>
<evidence type="ECO:0000313" key="7">
    <source>
        <dbReference type="Proteomes" id="UP001500393"/>
    </source>
</evidence>
<dbReference type="Gene3D" id="3.30.870.10">
    <property type="entry name" value="Endonuclease Chain A"/>
    <property type="match status" value="2"/>
</dbReference>
<dbReference type="PANTHER" id="PTHR18896:SF76">
    <property type="entry name" value="PHOSPHOLIPASE"/>
    <property type="match status" value="1"/>
</dbReference>
<keyword evidence="3" id="KW-0378">Hydrolase</keyword>
<feature type="domain" description="PLD phosphodiesterase" evidence="5">
    <location>
        <begin position="191"/>
        <end position="224"/>
    </location>
</feature>